<dbReference type="InterPro" id="IPR029063">
    <property type="entry name" value="SAM-dependent_MTases_sf"/>
</dbReference>
<dbReference type="Proteomes" id="UP000013251">
    <property type="component" value="Unassembled WGS sequence"/>
</dbReference>
<sequence length="154" mass="17397">MKTKPIVPWMGGKRRLVSQLMANMPKNQSYVELFARGAALVATDTLGQMHGKLQAQINNGSKVEWIDAQTIGRFGYAFSHGTIRDKPAKLEFAKIDRNIGIREFLAHTTQCVGKLLKLCKTFARDETVYFLICIKNFLNYLVAHHNAEETSQII</sequence>
<dbReference type="OrthoDB" id="6702859at2"/>
<proteinExistence type="predicted"/>
<comment type="caution">
    <text evidence="1">The sequence shown here is derived from an EMBL/GenBank/DDBJ whole genome shotgun (WGS) entry which is preliminary data.</text>
</comment>
<protein>
    <submittedName>
        <fullName evidence="1">Uncharacterized protein</fullName>
    </submittedName>
</protein>
<accession>N9DFQ0</accession>
<evidence type="ECO:0000313" key="2">
    <source>
        <dbReference type="Proteomes" id="UP000013251"/>
    </source>
</evidence>
<dbReference type="PATRIC" id="fig|1217650.3.peg.2133"/>
<dbReference type="Gene3D" id="3.40.50.150">
    <property type="entry name" value="Vaccinia Virus protein VP39"/>
    <property type="match status" value="1"/>
</dbReference>
<name>N9DFQ0_ACIBZ</name>
<organism evidence="1 2">
    <name type="scientific">Acinetobacter bereziniae LMG 1003 = CIP 70.12</name>
    <dbReference type="NCBI Taxonomy" id="981324"/>
    <lineage>
        <taxon>Bacteria</taxon>
        <taxon>Pseudomonadati</taxon>
        <taxon>Pseudomonadota</taxon>
        <taxon>Gammaproteobacteria</taxon>
        <taxon>Moraxellales</taxon>
        <taxon>Moraxellaceae</taxon>
        <taxon>Acinetobacter</taxon>
    </lineage>
</organism>
<gene>
    <name evidence="1" type="ORF">F938_02182</name>
</gene>
<dbReference type="SUPFAM" id="SSF53335">
    <property type="entry name" value="S-adenosyl-L-methionine-dependent methyltransferases"/>
    <property type="match status" value="1"/>
</dbReference>
<dbReference type="AlphaFoldDB" id="N9DFQ0"/>
<reference evidence="1 2" key="1">
    <citation type="submission" date="2013-02" db="EMBL/GenBank/DDBJ databases">
        <title>The Genome Sequence of Acinetobacter bereziniae CIP 70.12.</title>
        <authorList>
            <consortium name="The Broad Institute Genome Sequencing Platform"/>
            <consortium name="The Broad Institute Genome Sequencing Center for Infectious Disease"/>
            <person name="Cerqueira G."/>
            <person name="Feldgarden M."/>
            <person name="Courvalin P."/>
            <person name="Perichon B."/>
            <person name="Grillot-Courvalin C."/>
            <person name="Clermont D."/>
            <person name="Rocha E."/>
            <person name="Yoon E.-J."/>
            <person name="Nemec A."/>
            <person name="Walker B."/>
            <person name="Young S.K."/>
            <person name="Zeng Q."/>
            <person name="Gargeya S."/>
            <person name="Fitzgerald M."/>
            <person name="Haas B."/>
            <person name="Abouelleil A."/>
            <person name="Alvarado L."/>
            <person name="Arachchi H.M."/>
            <person name="Berlin A.M."/>
            <person name="Chapman S.B."/>
            <person name="Dewar J."/>
            <person name="Goldberg J."/>
            <person name="Griggs A."/>
            <person name="Gujja S."/>
            <person name="Hansen M."/>
            <person name="Howarth C."/>
            <person name="Imamovic A."/>
            <person name="Larimer J."/>
            <person name="McCowan C."/>
            <person name="Murphy C."/>
            <person name="Neiman D."/>
            <person name="Pearson M."/>
            <person name="Priest M."/>
            <person name="Roberts A."/>
            <person name="Saif S."/>
            <person name="Shea T."/>
            <person name="Sisk P."/>
            <person name="Sykes S."/>
            <person name="Wortman J."/>
            <person name="Nusbaum C."/>
            <person name="Birren B."/>
        </authorList>
    </citation>
    <scope>NUCLEOTIDE SEQUENCE [LARGE SCALE GENOMIC DNA]</scope>
    <source>
        <strain evidence="1 2">CIP 70.12</strain>
    </source>
</reference>
<dbReference type="EMBL" id="APQG01000026">
    <property type="protein sequence ID" value="ENV96621.1"/>
    <property type="molecule type" value="Genomic_DNA"/>
</dbReference>
<keyword evidence="2" id="KW-1185">Reference proteome</keyword>
<dbReference type="HOGENOM" id="CLU_1700405_0_0_6"/>
<evidence type="ECO:0000313" key="1">
    <source>
        <dbReference type="EMBL" id="ENV96621.1"/>
    </source>
</evidence>